<dbReference type="InterPro" id="IPR029460">
    <property type="entry name" value="DNAPol_HHH"/>
</dbReference>
<gene>
    <name evidence="5" type="ORF">AWB76_05284</name>
</gene>
<dbReference type="GO" id="GO:0003676">
    <property type="term" value="F:nucleic acid binding"/>
    <property type="evidence" value="ECO:0007669"/>
    <property type="project" value="InterPro"/>
</dbReference>
<accession>A0A158C9N7</accession>
<evidence type="ECO:0000259" key="4">
    <source>
        <dbReference type="Pfam" id="PF14579"/>
    </source>
</evidence>
<feature type="domain" description="OB" evidence="3">
    <location>
        <begin position="248"/>
        <end position="317"/>
    </location>
</feature>
<dbReference type="CDD" id="cd04485">
    <property type="entry name" value="DnaE_OBF"/>
    <property type="match status" value="1"/>
</dbReference>
<protein>
    <recommendedName>
        <fullName evidence="2">Error-prone DNA polymerase</fullName>
    </recommendedName>
</protein>
<dbReference type="PANTHER" id="PTHR32294">
    <property type="entry name" value="DNA POLYMERASE III SUBUNIT ALPHA"/>
    <property type="match status" value="1"/>
</dbReference>
<dbReference type="Proteomes" id="UP000054624">
    <property type="component" value="Unassembled WGS sequence"/>
</dbReference>
<dbReference type="GO" id="GO:0006260">
    <property type="term" value="P:DNA replication"/>
    <property type="evidence" value="ECO:0007669"/>
    <property type="project" value="InterPro"/>
</dbReference>
<dbReference type="Pfam" id="PF14579">
    <property type="entry name" value="HHH_6"/>
    <property type="match status" value="1"/>
</dbReference>
<evidence type="ECO:0000313" key="6">
    <source>
        <dbReference type="Proteomes" id="UP000054624"/>
    </source>
</evidence>
<feature type="domain" description="DNA polymerase helix-hairpin-helix motif" evidence="4">
    <location>
        <begin position="78"/>
        <end position="165"/>
    </location>
</feature>
<dbReference type="STRING" id="1777137.AWB76_05284"/>
<dbReference type="PANTHER" id="PTHR32294:SF4">
    <property type="entry name" value="ERROR-PRONE DNA POLYMERASE"/>
    <property type="match status" value="1"/>
</dbReference>
<dbReference type="EMBL" id="FCOI02000021">
    <property type="protein sequence ID" value="SAK79054.1"/>
    <property type="molecule type" value="Genomic_DNA"/>
</dbReference>
<evidence type="ECO:0000256" key="2">
    <source>
        <dbReference type="ARBA" id="ARBA00017273"/>
    </source>
</evidence>
<keyword evidence="6" id="KW-1185">Reference proteome</keyword>
<evidence type="ECO:0000256" key="1">
    <source>
        <dbReference type="ARBA" id="ARBA00007391"/>
    </source>
</evidence>
<dbReference type="InterPro" id="IPR004365">
    <property type="entry name" value="NA-bd_OB_tRNA"/>
</dbReference>
<dbReference type="AlphaFoldDB" id="A0A158C9N7"/>
<evidence type="ECO:0000313" key="5">
    <source>
        <dbReference type="EMBL" id="SAK79054.1"/>
    </source>
</evidence>
<organism evidence="5 6">
    <name type="scientific">Caballeronia temeraria</name>
    <dbReference type="NCBI Taxonomy" id="1777137"/>
    <lineage>
        <taxon>Bacteria</taxon>
        <taxon>Pseudomonadati</taxon>
        <taxon>Pseudomonadota</taxon>
        <taxon>Betaproteobacteria</taxon>
        <taxon>Burkholderiales</taxon>
        <taxon>Burkholderiaceae</taxon>
        <taxon>Caballeronia</taxon>
    </lineage>
</organism>
<dbReference type="Pfam" id="PF01336">
    <property type="entry name" value="tRNA_anti-codon"/>
    <property type="match status" value="1"/>
</dbReference>
<evidence type="ECO:0000259" key="3">
    <source>
        <dbReference type="Pfam" id="PF01336"/>
    </source>
</evidence>
<reference evidence="6" key="1">
    <citation type="submission" date="2016-01" db="EMBL/GenBank/DDBJ databases">
        <authorList>
            <person name="Peeters Charlotte."/>
        </authorList>
    </citation>
    <scope>NUCLEOTIDE SEQUENCE [LARGE SCALE GENOMIC DNA]</scope>
</reference>
<proteinExistence type="inferred from homology"/>
<sequence length="335" mass="36928">MLDRGYDREFAESIFAQIQGFGEYGFPESHAASFALLVYASCWLKCHEPAAFLCAMLNSQPMGFYSPSQLVQDAKRHKVRVLPIDVTISNWDSFLEGDGSMASVRLGMSLIRGMRDESAARIEAARAVRPFESVNDLANRARLDRRDLQLLADANALSALSGNGREALWQAVAAVPDKDLLRATTRDEELPVLAAPNEAQEIVSDYRSTGLTLNRHPLALLRERLSEKKIFAASKLATYPNGRLAKACGIVTVRQRPGTAKGVLFITLEDETGQINVIVWPSLVEKFRKEALGASLLGVYGVWQKEGEVKHLVANRLVDMTALLGNLATSSRNFH</sequence>
<name>A0A158C9N7_9BURK</name>
<dbReference type="InterPro" id="IPR004805">
    <property type="entry name" value="DnaE2/DnaE/PolC"/>
</dbReference>
<dbReference type="GO" id="GO:0008408">
    <property type="term" value="F:3'-5' exonuclease activity"/>
    <property type="evidence" value="ECO:0007669"/>
    <property type="project" value="InterPro"/>
</dbReference>
<comment type="similarity">
    <text evidence="1">Belongs to the DNA polymerase type-C family. DnaE2 subfamily.</text>
</comment>
<dbReference type="Gene3D" id="1.10.150.870">
    <property type="match status" value="1"/>
</dbReference>